<evidence type="ECO:0000313" key="2">
    <source>
        <dbReference type="EMBL" id="TNN13539.1"/>
    </source>
</evidence>
<dbReference type="Proteomes" id="UP000311919">
    <property type="component" value="Unassembled WGS sequence"/>
</dbReference>
<name>A0A4Z2DAT4_SCHJA</name>
<dbReference type="AlphaFoldDB" id="A0A4Z2DAT4"/>
<dbReference type="STRING" id="6182.A0A4Z2DAT4"/>
<proteinExistence type="predicted"/>
<gene>
    <name evidence="2" type="ORF">EWB00_002788</name>
</gene>
<feature type="region of interest" description="Disordered" evidence="1">
    <location>
        <begin position="23"/>
        <end position="51"/>
    </location>
</feature>
<accession>A0A4Z2DAT4</accession>
<reference evidence="2 3" key="1">
    <citation type="submission" date="2019-03" db="EMBL/GenBank/DDBJ databases">
        <title>An improved genome assembly of the fluke Schistosoma japonicum.</title>
        <authorList>
            <person name="Hu W."/>
            <person name="Luo F."/>
            <person name="Yin M."/>
            <person name="Mo X."/>
            <person name="Sun C."/>
            <person name="Wu Q."/>
            <person name="Zhu B."/>
            <person name="Xiang M."/>
            <person name="Wang J."/>
            <person name="Wang Y."/>
            <person name="Zhang T."/>
            <person name="Xu B."/>
            <person name="Zheng H."/>
            <person name="Feng Z."/>
        </authorList>
    </citation>
    <scope>NUCLEOTIDE SEQUENCE [LARGE SCALE GENOMIC DNA]</scope>
    <source>
        <strain evidence="2">HuSjv2</strain>
        <tissue evidence="2">Worms</tissue>
    </source>
</reference>
<organism evidence="2 3">
    <name type="scientific">Schistosoma japonicum</name>
    <name type="common">Blood fluke</name>
    <dbReference type="NCBI Taxonomy" id="6182"/>
    <lineage>
        <taxon>Eukaryota</taxon>
        <taxon>Metazoa</taxon>
        <taxon>Spiralia</taxon>
        <taxon>Lophotrochozoa</taxon>
        <taxon>Platyhelminthes</taxon>
        <taxon>Trematoda</taxon>
        <taxon>Digenea</taxon>
        <taxon>Strigeidida</taxon>
        <taxon>Schistosomatoidea</taxon>
        <taxon>Schistosomatidae</taxon>
        <taxon>Schistosoma</taxon>
    </lineage>
</organism>
<evidence type="ECO:0000256" key="1">
    <source>
        <dbReference type="SAM" id="MobiDB-lite"/>
    </source>
</evidence>
<protein>
    <submittedName>
        <fullName evidence="2">Uncharacterized protein</fullName>
    </submittedName>
</protein>
<dbReference type="EMBL" id="SKCS01000187">
    <property type="protein sequence ID" value="TNN13539.1"/>
    <property type="molecule type" value="Genomic_DNA"/>
</dbReference>
<keyword evidence="3" id="KW-1185">Reference proteome</keyword>
<comment type="caution">
    <text evidence="2">The sequence shown here is derived from an EMBL/GenBank/DDBJ whole genome shotgun (WGS) entry which is preliminary data.</text>
</comment>
<sequence>MSLLQLAGYRKISEAPTFTLRRDQGSSVEVTEGDYHADSDSSNVGALKNPIDNNLYSETDYRQDQLFSEENRNNGFHNNDNTKSSNNGNYYTFLPSNVQNLNAYLNSLGNQEITPLISRSQIQ</sequence>
<evidence type="ECO:0000313" key="3">
    <source>
        <dbReference type="Proteomes" id="UP000311919"/>
    </source>
</evidence>